<sequence length="673" mass="75760">MKKLIDMKHINLKQENLKKEPGQCLFFTWSTQARYCMVLLSMLLIVFGSSCKKSFLDVVPDNVSTIANAFASKTEAEKYLFTCYNYLPIEVDPTFNVGLSASDEVFVLDPASHIRSTNVMRLIYGDQNTSDPIANYMNGTRDASANYKAIRDCNVFLENVTDPNKIPDLDIDTRVRWTAEAQFLKAFYHFILFRAYGPIPVIDKNLPIDAPIDQIRVKRQPVDSVVNYIANLLDAAAANLPLTINNSASELGRITKPIALSLKARLLTTAASPLFNGNSDYGSFKNKDGGALFNPTYSVAKWQRAADACKAAIDLCAAQGIVLYTLPAGATTNTLSDTTQVQLGIRNAMSEPWNSELIWGLTANNNIGFNSFLQSMAVGQFDFPNAVASKTANHPLLGPTLKMARMFYTKNGVPIDEDKTLDFTNIAALRTAVHAERFYVKEGEVTARLNFDREPRYYADLGFDRGIWYMANSPSKSDENTFWLMARGGETSQSSPVPVTGFYMKKDLNWHFDWNSVTYVPYPFPEIRLADLYLLYAEALNEAQGPVADVYTYVNKVRTRAGLPSVQTSWANFSTNPSKYTTQAGMRSIIQRERAVELCFEGQRYWDLVRWKTAGQELNSNITGWTVSGQTADLYYREVSFLSRHFLTPRDYLWPIQENDLLVNQNLVQNPNW</sequence>
<name>H1YA24_9SPHI</name>
<dbReference type="SUPFAM" id="SSF48452">
    <property type="entry name" value="TPR-like"/>
    <property type="match status" value="1"/>
</dbReference>
<evidence type="ECO:0000256" key="4">
    <source>
        <dbReference type="ARBA" id="ARBA00023136"/>
    </source>
</evidence>
<proteinExistence type="inferred from homology"/>
<dbReference type="InterPro" id="IPR033985">
    <property type="entry name" value="SusD-like_N"/>
</dbReference>
<evidence type="ECO:0000259" key="6">
    <source>
        <dbReference type="Pfam" id="PF07980"/>
    </source>
</evidence>
<dbReference type="InterPro" id="IPR012944">
    <property type="entry name" value="SusD_RagB_dom"/>
</dbReference>
<dbReference type="STRING" id="714943.Mucpa_0827"/>
<gene>
    <name evidence="8" type="ORF">Mucpa_0827</name>
</gene>
<dbReference type="HOGENOM" id="CLU_015553_0_3_10"/>
<dbReference type="EMBL" id="CM001403">
    <property type="protein sequence ID" value="EHQ25008.1"/>
    <property type="molecule type" value="Genomic_DNA"/>
</dbReference>
<evidence type="ECO:0000256" key="2">
    <source>
        <dbReference type="ARBA" id="ARBA00006275"/>
    </source>
</evidence>
<comment type="similarity">
    <text evidence="2">Belongs to the SusD family.</text>
</comment>
<dbReference type="Gene3D" id="1.25.40.390">
    <property type="match status" value="1"/>
</dbReference>
<dbReference type="AlphaFoldDB" id="H1YA24"/>
<keyword evidence="9" id="KW-1185">Reference proteome</keyword>
<dbReference type="InterPro" id="IPR011990">
    <property type="entry name" value="TPR-like_helical_dom_sf"/>
</dbReference>
<keyword evidence="3" id="KW-0732">Signal</keyword>
<evidence type="ECO:0000256" key="5">
    <source>
        <dbReference type="ARBA" id="ARBA00023237"/>
    </source>
</evidence>
<keyword evidence="5" id="KW-0998">Cell outer membrane</keyword>
<accession>H1YA24</accession>
<keyword evidence="4" id="KW-0472">Membrane</keyword>
<evidence type="ECO:0000313" key="9">
    <source>
        <dbReference type="Proteomes" id="UP000002774"/>
    </source>
</evidence>
<evidence type="ECO:0000313" key="8">
    <source>
        <dbReference type="EMBL" id="EHQ25008.1"/>
    </source>
</evidence>
<organism evidence="8 9">
    <name type="scientific">Mucilaginibacter paludis DSM 18603</name>
    <dbReference type="NCBI Taxonomy" id="714943"/>
    <lineage>
        <taxon>Bacteria</taxon>
        <taxon>Pseudomonadati</taxon>
        <taxon>Bacteroidota</taxon>
        <taxon>Sphingobacteriia</taxon>
        <taxon>Sphingobacteriales</taxon>
        <taxon>Sphingobacteriaceae</taxon>
        <taxon>Mucilaginibacter</taxon>
    </lineage>
</organism>
<dbReference type="RefSeq" id="WP_008504630.1">
    <property type="nucleotide sequence ID" value="NZ_CM001403.1"/>
</dbReference>
<evidence type="ECO:0000256" key="3">
    <source>
        <dbReference type="ARBA" id="ARBA00022729"/>
    </source>
</evidence>
<evidence type="ECO:0000259" key="7">
    <source>
        <dbReference type="Pfam" id="PF14322"/>
    </source>
</evidence>
<protein>
    <submittedName>
        <fullName evidence="8">RagB/SusD domain-containing protein</fullName>
    </submittedName>
</protein>
<dbReference type="GO" id="GO:0009279">
    <property type="term" value="C:cell outer membrane"/>
    <property type="evidence" value="ECO:0007669"/>
    <property type="project" value="UniProtKB-SubCell"/>
</dbReference>
<dbReference type="Proteomes" id="UP000002774">
    <property type="component" value="Chromosome"/>
</dbReference>
<feature type="domain" description="SusD-like N-terminal" evidence="7">
    <location>
        <begin position="55"/>
        <end position="265"/>
    </location>
</feature>
<comment type="subcellular location">
    <subcellularLocation>
        <location evidence="1">Cell outer membrane</location>
    </subcellularLocation>
</comment>
<dbReference type="Pfam" id="PF07980">
    <property type="entry name" value="SusD_RagB"/>
    <property type="match status" value="1"/>
</dbReference>
<dbReference type="Pfam" id="PF14322">
    <property type="entry name" value="SusD-like_3"/>
    <property type="match status" value="1"/>
</dbReference>
<dbReference type="eggNOG" id="COG0614">
    <property type="taxonomic scope" value="Bacteria"/>
</dbReference>
<feature type="domain" description="RagB/SusD" evidence="6">
    <location>
        <begin position="396"/>
        <end position="673"/>
    </location>
</feature>
<reference evidence="8" key="1">
    <citation type="submission" date="2011-09" db="EMBL/GenBank/DDBJ databases">
        <title>The permanent draft genome of Mucilaginibacter paludis DSM 18603.</title>
        <authorList>
            <consortium name="US DOE Joint Genome Institute (JGI-PGF)"/>
            <person name="Lucas S."/>
            <person name="Han J."/>
            <person name="Lapidus A."/>
            <person name="Bruce D."/>
            <person name="Goodwin L."/>
            <person name="Pitluck S."/>
            <person name="Peters L."/>
            <person name="Kyrpides N."/>
            <person name="Mavromatis K."/>
            <person name="Ivanova N."/>
            <person name="Mikhailova N."/>
            <person name="Held B."/>
            <person name="Detter J.C."/>
            <person name="Tapia R."/>
            <person name="Han C."/>
            <person name="Land M."/>
            <person name="Hauser L."/>
            <person name="Markowitz V."/>
            <person name="Cheng J.-F."/>
            <person name="Hugenholtz P."/>
            <person name="Woyke T."/>
            <person name="Wu D."/>
            <person name="Tindall B."/>
            <person name="Brambilla E."/>
            <person name="Klenk H.-P."/>
            <person name="Eisen J.A."/>
        </authorList>
    </citation>
    <scope>NUCLEOTIDE SEQUENCE [LARGE SCALE GENOMIC DNA]</scope>
    <source>
        <strain evidence="8">DSM 18603</strain>
    </source>
</reference>
<evidence type="ECO:0000256" key="1">
    <source>
        <dbReference type="ARBA" id="ARBA00004442"/>
    </source>
</evidence>